<organism evidence="2 3">
    <name type="scientific">Methanocella arvoryzae (strain DSM 22066 / NBRC 105507 / MRE50)</name>
    <dbReference type="NCBI Taxonomy" id="351160"/>
    <lineage>
        <taxon>Archaea</taxon>
        <taxon>Methanobacteriati</taxon>
        <taxon>Methanobacteriota</taxon>
        <taxon>Stenosarchaea group</taxon>
        <taxon>Methanomicrobia</taxon>
        <taxon>Methanocellales</taxon>
        <taxon>Methanocellaceae</taxon>
        <taxon>Methanocella</taxon>
    </lineage>
</organism>
<dbReference type="EMBL" id="AM114193">
    <property type="protein sequence ID" value="CAJ36646.1"/>
    <property type="molecule type" value="Genomic_DNA"/>
</dbReference>
<keyword evidence="1" id="KW-0812">Transmembrane</keyword>
<reference evidence="2 3" key="1">
    <citation type="journal article" date="2006" name="Science">
        <title>Genome of rice cluster I archaea -- the key methane producers in the rice rhizosphere.</title>
        <authorList>
            <person name="Erkel C."/>
            <person name="Kube M."/>
            <person name="Reinhardt R."/>
            <person name="Liesack W."/>
        </authorList>
    </citation>
    <scope>NUCLEOTIDE SEQUENCE [LARGE SCALE GENOMIC DNA]</scope>
    <source>
        <strain evidence="3">DSM 22066 / NBRC 105507 / MRE50</strain>
    </source>
</reference>
<evidence type="ECO:0000313" key="2">
    <source>
        <dbReference type="EMBL" id="CAJ36646.1"/>
    </source>
</evidence>
<feature type="transmembrane region" description="Helical" evidence="1">
    <location>
        <begin position="88"/>
        <end position="106"/>
    </location>
</feature>
<sequence>MSKTFKIFYYFIFVILLILFMYSIIFYNLYILFASIGYIIILIHIKNPMQIKNKLINKSLLFLGLMCILISFYIGISRSTNVEDSLLSILIFSILIVIVLMIIRIYRGNHK</sequence>
<evidence type="ECO:0000256" key="1">
    <source>
        <dbReference type="SAM" id="Phobius"/>
    </source>
</evidence>
<keyword evidence="1" id="KW-1133">Transmembrane helix</keyword>
<gene>
    <name evidence="2" type="ORF">RCIX1362</name>
</gene>
<evidence type="ECO:0000313" key="3">
    <source>
        <dbReference type="Proteomes" id="UP000000663"/>
    </source>
</evidence>
<accession>Q0W4P7</accession>
<keyword evidence="1" id="KW-0472">Membrane</keyword>
<name>Q0W4P7_METAR</name>
<dbReference type="KEGG" id="rci:RCIX1362"/>
<proteinExistence type="predicted"/>
<dbReference type="Proteomes" id="UP000000663">
    <property type="component" value="Chromosome"/>
</dbReference>
<feature type="transmembrane region" description="Helical" evidence="1">
    <location>
        <begin position="30"/>
        <end position="47"/>
    </location>
</feature>
<feature type="transmembrane region" description="Helical" evidence="1">
    <location>
        <begin position="7"/>
        <end position="24"/>
    </location>
</feature>
<keyword evidence="3" id="KW-1185">Reference proteome</keyword>
<feature type="transmembrane region" description="Helical" evidence="1">
    <location>
        <begin position="59"/>
        <end position="76"/>
    </location>
</feature>
<dbReference type="AlphaFoldDB" id="Q0W4P7"/>
<protein>
    <submittedName>
        <fullName evidence="2">Uncharacterized protein</fullName>
    </submittedName>
</protein>